<name>A0A7D5ZDG3_9NEIS</name>
<dbReference type="SUPFAM" id="SSF109604">
    <property type="entry name" value="HD-domain/PDEase-like"/>
    <property type="match status" value="1"/>
</dbReference>
<dbReference type="GO" id="GO:0003700">
    <property type="term" value="F:DNA-binding transcription factor activity"/>
    <property type="evidence" value="ECO:0007669"/>
    <property type="project" value="InterPro"/>
</dbReference>
<dbReference type="GO" id="GO:0000976">
    <property type="term" value="F:transcription cis-regulatory region binding"/>
    <property type="evidence" value="ECO:0007669"/>
    <property type="project" value="TreeGrafter"/>
</dbReference>
<accession>A0A7D5ZDG3</accession>
<dbReference type="SMART" id="SM00342">
    <property type="entry name" value="HTH_ARAC"/>
    <property type="match status" value="1"/>
</dbReference>
<organism evidence="5 6">
    <name type="scientific">Chitinibacter fontanus</name>
    <dbReference type="NCBI Taxonomy" id="1737446"/>
    <lineage>
        <taxon>Bacteria</taxon>
        <taxon>Pseudomonadati</taxon>
        <taxon>Pseudomonadota</taxon>
        <taxon>Betaproteobacteria</taxon>
        <taxon>Neisseriales</taxon>
        <taxon>Chitinibacteraceae</taxon>
        <taxon>Chitinibacter</taxon>
    </lineage>
</organism>
<evidence type="ECO:0000256" key="1">
    <source>
        <dbReference type="ARBA" id="ARBA00023015"/>
    </source>
</evidence>
<dbReference type="InterPro" id="IPR009057">
    <property type="entry name" value="Homeodomain-like_sf"/>
</dbReference>
<dbReference type="PANTHER" id="PTHR47894:SF1">
    <property type="entry name" value="HTH-TYPE TRANSCRIPTIONAL REGULATOR VQSM"/>
    <property type="match status" value="1"/>
</dbReference>
<dbReference type="EMBL" id="CP058952">
    <property type="protein sequence ID" value="QLI82045.1"/>
    <property type="molecule type" value="Genomic_DNA"/>
</dbReference>
<dbReference type="RefSeq" id="WP_180306135.1">
    <property type="nucleotide sequence ID" value="NZ_CP058952.1"/>
</dbReference>
<evidence type="ECO:0000256" key="3">
    <source>
        <dbReference type="ARBA" id="ARBA00023163"/>
    </source>
</evidence>
<sequence length="552" mass="62196">MHAPELRHLQPLYQRYAQQAALLSEMEQRFGLSRVDPAESRTQCPELALQLNEFLYEQGDWHAMAWLAMQLDMGAGDGLVYFLRSAHTVGQAITELVRLGPMLFPDGSIELIADAQAWHLRVYPLVHAERLGMLLRYEAISCWLVKVVHYLQGSAVYPLAAGLMTADRGSRELEAYLGPQISWGEDSFVLSWPAALWQVQLPNANPPLFTNLRAHFASFLDTVLANDTLAQQTCRYLLQKQRLTCAELPDVASALHLTVPQYRRQLAAEQTSFSRIQLELKRSQAVRRLLSGHQRLEVLAQELGFTERSAFERAFSNWFACTPSQFRRELQRQFATIDFPCWDSPHAWPFPLCQQAAIHRVLQAPELDIPSLAGVWQLNPKLCALLLAELNQPECGAISCEQISHGLLRLGPELVRSLGYAAMGQIGVDYTDDTQVGFERWRASYFLQLVCREQGLDPHQALSADWAAFFCLLAGGTSGMDLAYYSQRSAILLASWGVPHLIVRRLFLWGAEKSPEYAYLNAALQWAQQTSTEAADACWPALWQQVLQVEAA</sequence>
<dbReference type="AlphaFoldDB" id="A0A7D5ZDG3"/>
<evidence type="ECO:0000313" key="6">
    <source>
        <dbReference type="Proteomes" id="UP000510822"/>
    </source>
</evidence>
<dbReference type="Pfam" id="PF12833">
    <property type="entry name" value="HTH_18"/>
    <property type="match status" value="1"/>
</dbReference>
<proteinExistence type="predicted"/>
<protein>
    <submittedName>
        <fullName evidence="5">Helix-turn-helix transcriptional regulator</fullName>
    </submittedName>
</protein>
<evidence type="ECO:0000256" key="2">
    <source>
        <dbReference type="ARBA" id="ARBA00023125"/>
    </source>
</evidence>
<dbReference type="KEGG" id="cfon:HZU75_11190"/>
<gene>
    <name evidence="5" type="ORF">HZU75_11190</name>
</gene>
<dbReference type="Proteomes" id="UP000510822">
    <property type="component" value="Chromosome"/>
</dbReference>
<evidence type="ECO:0000259" key="4">
    <source>
        <dbReference type="PROSITE" id="PS01124"/>
    </source>
</evidence>
<dbReference type="InterPro" id="IPR018060">
    <property type="entry name" value="HTH_AraC"/>
</dbReference>
<dbReference type="GO" id="GO:0005829">
    <property type="term" value="C:cytosol"/>
    <property type="evidence" value="ECO:0007669"/>
    <property type="project" value="TreeGrafter"/>
</dbReference>
<evidence type="ECO:0000313" key="5">
    <source>
        <dbReference type="EMBL" id="QLI82045.1"/>
    </source>
</evidence>
<dbReference type="PANTHER" id="PTHR47894">
    <property type="entry name" value="HTH-TYPE TRANSCRIPTIONAL REGULATOR GADX"/>
    <property type="match status" value="1"/>
</dbReference>
<dbReference type="Gene3D" id="1.10.10.60">
    <property type="entry name" value="Homeodomain-like"/>
    <property type="match status" value="1"/>
</dbReference>
<feature type="domain" description="HTH araC/xylS-type" evidence="4">
    <location>
        <begin position="231"/>
        <end position="329"/>
    </location>
</feature>
<dbReference type="PROSITE" id="PS01124">
    <property type="entry name" value="HTH_ARAC_FAMILY_2"/>
    <property type="match status" value="1"/>
</dbReference>
<keyword evidence="2" id="KW-0238">DNA-binding</keyword>
<reference evidence="5 6" key="1">
    <citation type="journal article" date="2016" name="Int. J. Syst. Evol. Microbiol.">
        <title>Chitinibacter fontanus sp. nov., isolated from a spring.</title>
        <authorList>
            <person name="Sheu S.Y."/>
            <person name="Li Y.S."/>
            <person name="Young C.C."/>
            <person name="Chen W.M."/>
        </authorList>
    </citation>
    <scope>NUCLEOTIDE SEQUENCE [LARGE SCALE GENOMIC DNA]</scope>
    <source>
        <strain evidence="5 6">STM-7</strain>
    </source>
</reference>
<keyword evidence="3" id="KW-0804">Transcription</keyword>
<keyword evidence="1" id="KW-0805">Transcription regulation</keyword>
<keyword evidence="6" id="KW-1185">Reference proteome</keyword>
<dbReference type="SUPFAM" id="SSF46689">
    <property type="entry name" value="Homeodomain-like"/>
    <property type="match status" value="1"/>
</dbReference>